<feature type="transmembrane region" description="Helical" evidence="8">
    <location>
        <begin position="277"/>
        <end position="297"/>
    </location>
</feature>
<proteinExistence type="inferred from homology"/>
<dbReference type="Proteomes" id="UP001145021">
    <property type="component" value="Unassembled WGS sequence"/>
</dbReference>
<feature type="transmembrane region" description="Helical" evidence="8">
    <location>
        <begin position="143"/>
        <end position="165"/>
    </location>
</feature>
<dbReference type="SUPFAM" id="SSF81338">
    <property type="entry name" value="Aquaporin-like"/>
    <property type="match status" value="1"/>
</dbReference>
<dbReference type="InterPro" id="IPR000425">
    <property type="entry name" value="MIP"/>
</dbReference>
<accession>A0A9W7XFJ2</accession>
<dbReference type="Gene3D" id="1.20.1080.10">
    <property type="entry name" value="Glycerol uptake facilitator protein"/>
    <property type="match status" value="1"/>
</dbReference>
<dbReference type="PRINTS" id="PR00783">
    <property type="entry name" value="MINTRINSICP"/>
</dbReference>
<dbReference type="InterPro" id="IPR023271">
    <property type="entry name" value="Aquaporin-like"/>
</dbReference>
<organism evidence="9 10">
    <name type="scientific">Coemansia asiatica</name>
    <dbReference type="NCBI Taxonomy" id="1052880"/>
    <lineage>
        <taxon>Eukaryota</taxon>
        <taxon>Fungi</taxon>
        <taxon>Fungi incertae sedis</taxon>
        <taxon>Zoopagomycota</taxon>
        <taxon>Kickxellomycotina</taxon>
        <taxon>Kickxellomycetes</taxon>
        <taxon>Kickxellales</taxon>
        <taxon>Kickxellaceae</taxon>
        <taxon>Coemansia</taxon>
    </lineage>
</organism>
<comment type="similarity">
    <text evidence="2 7">Belongs to the MIP/aquaporin (TC 1.A.8) family.</text>
</comment>
<protein>
    <submittedName>
        <fullName evidence="9">Glycerol channel</fullName>
    </submittedName>
</protein>
<feature type="transmembrane region" description="Helical" evidence="8">
    <location>
        <begin position="228"/>
        <end position="247"/>
    </location>
</feature>
<evidence type="ECO:0000256" key="7">
    <source>
        <dbReference type="RuleBase" id="RU000477"/>
    </source>
</evidence>
<dbReference type="PANTHER" id="PTHR43829:SF9">
    <property type="entry name" value="AQUAPORIN-9"/>
    <property type="match status" value="1"/>
</dbReference>
<reference evidence="9" key="1">
    <citation type="submission" date="2022-07" db="EMBL/GenBank/DDBJ databases">
        <title>Phylogenomic reconstructions and comparative analyses of Kickxellomycotina fungi.</title>
        <authorList>
            <person name="Reynolds N.K."/>
            <person name="Stajich J.E."/>
            <person name="Barry K."/>
            <person name="Grigoriev I.V."/>
            <person name="Crous P."/>
            <person name="Smith M.E."/>
        </authorList>
    </citation>
    <scope>NUCLEOTIDE SEQUENCE</scope>
    <source>
        <strain evidence="9">NBRC 105413</strain>
    </source>
</reference>
<dbReference type="PANTHER" id="PTHR43829">
    <property type="entry name" value="AQUAPORIN OR AQUAGLYCEROPORIN RELATED"/>
    <property type="match status" value="1"/>
</dbReference>
<comment type="subcellular location">
    <subcellularLocation>
        <location evidence="1">Membrane</location>
        <topology evidence="1">Multi-pass membrane protein</topology>
    </subcellularLocation>
</comment>
<evidence type="ECO:0000256" key="2">
    <source>
        <dbReference type="ARBA" id="ARBA00006175"/>
    </source>
</evidence>
<sequence>MPGYTAAMPSQQCANASLADISICTHGSAKTAKRAGDMLRYSNKHPLQNTQLTRIRVYIAPFFAECLGTTLFVLLGAGANLTFTINTRTAQSAWMSNAFGCGFGLMLGVCVTGGISGSILNPVVAVVFALYRQLPWIRVPIYILAEFIGAFIGAILAYVCFAHSLDAFDGYNRQITSPYGTAGSFGSFPRPFISNGAAFLSQAVGAGMLIFGIFAITDPINFPSRSTTPVAVGLLLTGIAISLGYPAGFPYNAALDLGSRCAAAIWYGREVFTFHQSYTWVPVVASFAGGICAATAYQMFIVTERSLIVVVGSDNGNDFDSEERPEYTSSLSLH</sequence>
<keyword evidence="5 8" id="KW-1133">Transmembrane helix</keyword>
<keyword evidence="6 8" id="KW-0472">Membrane</keyword>
<dbReference type="AlphaFoldDB" id="A0A9W7XFJ2"/>
<dbReference type="EMBL" id="JANBOH010000614">
    <property type="protein sequence ID" value="KAJ1641816.1"/>
    <property type="molecule type" value="Genomic_DNA"/>
</dbReference>
<gene>
    <name evidence="9" type="primary">FPS1_2</name>
    <name evidence="9" type="ORF">LPJ64_006266</name>
</gene>
<keyword evidence="3 7" id="KW-0813">Transport</keyword>
<feature type="transmembrane region" description="Helical" evidence="8">
    <location>
        <begin position="197"/>
        <end position="216"/>
    </location>
</feature>
<evidence type="ECO:0000256" key="1">
    <source>
        <dbReference type="ARBA" id="ARBA00004141"/>
    </source>
</evidence>
<evidence type="ECO:0000256" key="3">
    <source>
        <dbReference type="ARBA" id="ARBA00022448"/>
    </source>
</evidence>
<evidence type="ECO:0000256" key="6">
    <source>
        <dbReference type="ARBA" id="ARBA00023136"/>
    </source>
</evidence>
<name>A0A9W7XFJ2_9FUNG</name>
<dbReference type="GO" id="GO:0005886">
    <property type="term" value="C:plasma membrane"/>
    <property type="evidence" value="ECO:0007669"/>
    <property type="project" value="TreeGrafter"/>
</dbReference>
<feature type="transmembrane region" description="Helical" evidence="8">
    <location>
        <begin position="57"/>
        <end position="83"/>
    </location>
</feature>
<dbReference type="InterPro" id="IPR050363">
    <property type="entry name" value="MIP/Aquaporin"/>
</dbReference>
<keyword evidence="10" id="KW-1185">Reference proteome</keyword>
<evidence type="ECO:0000256" key="5">
    <source>
        <dbReference type="ARBA" id="ARBA00022989"/>
    </source>
</evidence>
<evidence type="ECO:0000313" key="10">
    <source>
        <dbReference type="Proteomes" id="UP001145021"/>
    </source>
</evidence>
<dbReference type="Pfam" id="PF00230">
    <property type="entry name" value="MIP"/>
    <property type="match status" value="1"/>
</dbReference>
<comment type="caution">
    <text evidence="9">The sequence shown here is derived from an EMBL/GenBank/DDBJ whole genome shotgun (WGS) entry which is preliminary data.</text>
</comment>
<keyword evidence="4 7" id="KW-0812">Transmembrane</keyword>
<evidence type="ECO:0000256" key="8">
    <source>
        <dbReference type="SAM" id="Phobius"/>
    </source>
</evidence>
<evidence type="ECO:0000256" key="4">
    <source>
        <dbReference type="ARBA" id="ARBA00022692"/>
    </source>
</evidence>
<feature type="transmembrane region" description="Helical" evidence="8">
    <location>
        <begin position="103"/>
        <end position="131"/>
    </location>
</feature>
<dbReference type="GO" id="GO:0015250">
    <property type="term" value="F:water channel activity"/>
    <property type="evidence" value="ECO:0007669"/>
    <property type="project" value="TreeGrafter"/>
</dbReference>
<evidence type="ECO:0000313" key="9">
    <source>
        <dbReference type="EMBL" id="KAJ1641816.1"/>
    </source>
</evidence>
<dbReference type="GO" id="GO:0015254">
    <property type="term" value="F:glycerol channel activity"/>
    <property type="evidence" value="ECO:0007669"/>
    <property type="project" value="TreeGrafter"/>
</dbReference>